<name>A0ABU9ANY9_9BACT</name>
<comment type="similarity">
    <text evidence="1 6">Belongs to the peptidase M42 family.</text>
</comment>
<evidence type="ECO:0000256" key="6">
    <source>
        <dbReference type="PIRNR" id="PIRNR001123"/>
    </source>
</evidence>
<evidence type="ECO:0000313" key="7">
    <source>
        <dbReference type="EMBL" id="MEK7949420.1"/>
    </source>
</evidence>
<dbReference type="Proteomes" id="UP001371305">
    <property type="component" value="Unassembled WGS sequence"/>
</dbReference>
<organism evidence="7 8">
    <name type="scientific">Luteolibacter soli</name>
    <dbReference type="NCBI Taxonomy" id="3135280"/>
    <lineage>
        <taxon>Bacteria</taxon>
        <taxon>Pseudomonadati</taxon>
        <taxon>Verrucomicrobiota</taxon>
        <taxon>Verrucomicrobiia</taxon>
        <taxon>Verrucomicrobiales</taxon>
        <taxon>Verrucomicrobiaceae</taxon>
        <taxon>Luteolibacter</taxon>
    </lineage>
</organism>
<dbReference type="EMBL" id="JBBUKT010000001">
    <property type="protein sequence ID" value="MEK7949420.1"/>
    <property type="molecule type" value="Genomic_DNA"/>
</dbReference>
<evidence type="ECO:0000256" key="2">
    <source>
        <dbReference type="ARBA" id="ARBA00022438"/>
    </source>
</evidence>
<dbReference type="InterPro" id="IPR023367">
    <property type="entry name" value="Peptidase_M42_dom2"/>
</dbReference>
<dbReference type="PANTHER" id="PTHR32481:SF0">
    <property type="entry name" value="AMINOPEPTIDASE YPDE-RELATED"/>
    <property type="match status" value="1"/>
</dbReference>
<keyword evidence="8" id="KW-1185">Reference proteome</keyword>
<dbReference type="InterPro" id="IPR051464">
    <property type="entry name" value="Peptidase_M42_aminopept"/>
</dbReference>
<dbReference type="Gene3D" id="2.40.30.40">
    <property type="entry name" value="Peptidase M42, domain 2"/>
    <property type="match status" value="1"/>
</dbReference>
<keyword evidence="2" id="KW-0031">Aminopeptidase</keyword>
<dbReference type="Pfam" id="PF05343">
    <property type="entry name" value="Peptidase_M42"/>
    <property type="match status" value="1"/>
</dbReference>
<dbReference type="PIRSF" id="PIRSF001123">
    <property type="entry name" value="PepA_GA"/>
    <property type="match status" value="1"/>
</dbReference>
<dbReference type="PANTHER" id="PTHR32481">
    <property type="entry name" value="AMINOPEPTIDASE"/>
    <property type="match status" value="1"/>
</dbReference>
<proteinExistence type="inferred from homology"/>
<dbReference type="SUPFAM" id="SSF53187">
    <property type="entry name" value="Zn-dependent exopeptidases"/>
    <property type="match status" value="1"/>
</dbReference>
<comment type="caution">
    <text evidence="7">The sequence shown here is derived from an EMBL/GenBank/DDBJ whole genome shotgun (WGS) entry which is preliminary data.</text>
</comment>
<keyword evidence="4" id="KW-0479">Metal-binding</keyword>
<dbReference type="SUPFAM" id="SSF101821">
    <property type="entry name" value="Aminopeptidase/glucanase lid domain"/>
    <property type="match status" value="1"/>
</dbReference>
<keyword evidence="5" id="KW-0378">Hydrolase</keyword>
<evidence type="ECO:0000256" key="5">
    <source>
        <dbReference type="ARBA" id="ARBA00022801"/>
    </source>
</evidence>
<dbReference type="Gene3D" id="3.40.630.10">
    <property type="entry name" value="Zn peptidases"/>
    <property type="match status" value="1"/>
</dbReference>
<keyword evidence="3" id="KW-0645">Protease</keyword>
<evidence type="ECO:0000313" key="8">
    <source>
        <dbReference type="Proteomes" id="UP001371305"/>
    </source>
</evidence>
<accession>A0ABU9ANY9</accession>
<dbReference type="CDD" id="cd05656">
    <property type="entry name" value="M42_Frv"/>
    <property type="match status" value="1"/>
</dbReference>
<sequence length="377" mass="40718">MIVTIRIAPRIAAGSLDRVKAKAISLLQELTDAHSVPGHENEVRAIFINELEDCGELSADRSGCVFCELPGEGPRVLVAGHMDEVGFLVQNITPDGFLQFLPVGGWWEHSLLSQRVQIRTRSGEKIIGVVASKPPHFLPEAQRRQVMTIDQMFIDVGATSRSEVENDFGIALGDPIAPFSEFTAMKREDWFMAKAFDNRVGMAGTIQAGQQLAAAARPNKILLAGTVQEEVGLRGAKTAAVHSHPDVAIILEGPPADDTPGFSRAESQGRLGGGVQIRLFDPSAIMNPRLAEIAIRTAKEEGIPHQVTVRRSGGTDAGSFHLAGNGIPSVVLGVPSRYIHSHNSIIDVNDYLHLVALTTALVRRLDDSTVRGLTRFL</sequence>
<evidence type="ECO:0000256" key="4">
    <source>
        <dbReference type="ARBA" id="ARBA00022723"/>
    </source>
</evidence>
<gene>
    <name evidence="7" type="ORF">WKV53_02875</name>
</gene>
<reference evidence="7 8" key="1">
    <citation type="submission" date="2024-04" db="EMBL/GenBank/DDBJ databases">
        <title>Luteolibacter sp. isolated from soil.</title>
        <authorList>
            <person name="An J."/>
        </authorList>
    </citation>
    <scope>NUCLEOTIDE SEQUENCE [LARGE SCALE GENOMIC DNA]</scope>
    <source>
        <strain evidence="7 8">Y139</strain>
    </source>
</reference>
<protein>
    <submittedName>
        <fullName evidence="7">M42 family metallopeptidase</fullName>
    </submittedName>
</protein>
<evidence type="ECO:0000256" key="3">
    <source>
        <dbReference type="ARBA" id="ARBA00022670"/>
    </source>
</evidence>
<evidence type="ECO:0000256" key="1">
    <source>
        <dbReference type="ARBA" id="ARBA00006272"/>
    </source>
</evidence>
<dbReference type="InterPro" id="IPR008007">
    <property type="entry name" value="Peptidase_M42"/>
</dbReference>